<organism evidence="2 3">
    <name type="scientific">Cryptosporangium minutisporangium</name>
    <dbReference type="NCBI Taxonomy" id="113569"/>
    <lineage>
        <taxon>Bacteria</taxon>
        <taxon>Bacillati</taxon>
        <taxon>Actinomycetota</taxon>
        <taxon>Actinomycetes</taxon>
        <taxon>Cryptosporangiales</taxon>
        <taxon>Cryptosporangiaceae</taxon>
        <taxon>Cryptosporangium</taxon>
    </lineage>
</organism>
<name>A0ABP6TBE3_9ACTN</name>
<reference evidence="3" key="1">
    <citation type="journal article" date="2019" name="Int. J. Syst. Evol. Microbiol.">
        <title>The Global Catalogue of Microorganisms (GCM) 10K type strain sequencing project: providing services to taxonomists for standard genome sequencing and annotation.</title>
        <authorList>
            <consortium name="The Broad Institute Genomics Platform"/>
            <consortium name="The Broad Institute Genome Sequencing Center for Infectious Disease"/>
            <person name="Wu L."/>
            <person name="Ma J."/>
        </authorList>
    </citation>
    <scope>NUCLEOTIDE SEQUENCE [LARGE SCALE GENOMIC DNA]</scope>
    <source>
        <strain evidence="3">JCM 9458</strain>
    </source>
</reference>
<dbReference type="RefSeq" id="WP_345733648.1">
    <property type="nucleotide sequence ID" value="NZ_BAAAYN010000079.1"/>
</dbReference>
<proteinExistence type="predicted"/>
<dbReference type="Proteomes" id="UP001501676">
    <property type="component" value="Unassembled WGS sequence"/>
</dbReference>
<evidence type="ECO:0000313" key="2">
    <source>
        <dbReference type="EMBL" id="GAA3398204.1"/>
    </source>
</evidence>
<evidence type="ECO:0000313" key="3">
    <source>
        <dbReference type="Proteomes" id="UP001501676"/>
    </source>
</evidence>
<keyword evidence="3" id="KW-1185">Reference proteome</keyword>
<evidence type="ECO:0000256" key="1">
    <source>
        <dbReference type="SAM" id="MobiDB-lite"/>
    </source>
</evidence>
<comment type="caution">
    <text evidence="2">The sequence shown here is derived from an EMBL/GenBank/DDBJ whole genome shotgun (WGS) entry which is preliminary data.</text>
</comment>
<accession>A0ABP6TBE3</accession>
<gene>
    <name evidence="2" type="ORF">GCM10020369_80970</name>
</gene>
<dbReference type="EMBL" id="BAAAYN010000079">
    <property type="protein sequence ID" value="GAA3398204.1"/>
    <property type="molecule type" value="Genomic_DNA"/>
</dbReference>
<protein>
    <submittedName>
        <fullName evidence="2">Uncharacterized protein</fullName>
    </submittedName>
</protein>
<feature type="region of interest" description="Disordered" evidence="1">
    <location>
        <begin position="1"/>
        <end position="21"/>
    </location>
</feature>
<sequence length="634" mass="70233">MTDEPFEPFDQKWLTAGDAPREPGPEVLAEVRARYGYRCPACAAVLGDVPEVGADNLYVRRPALCLEVGSPVDRRHTWRLSVVGNRTATRKSYQPAFHPNGVEYTYILCGNGHIFPYSAALGENEKHFGVHYWNTVAAMGPVASGKTYLLTRMLDQSLTHVGDFPGGRRDERVTVRTFAGAPLEDYTLNQRRTQYDATISTGQPIGATVAQSLAPYQILNTLVSPVMYDAVTELLKETVTETMVDETSWGTMPPQPIMLRTRVGDGTSGRHGWTCVVDLAGEFFEDRDERSAVGTVRERAALRGYNALVWAIDPLLEASVFDRFAREALESQEAGSYDRLLRGSLRPGATSDDPDAENFTRTVRAQRRRVQRTIAQRITKLEGEFLTDDLGRVRLLVAVSKVDVIRLALEKMRLDDIGRSGAFKAGIVHYFDHVARNVGEVYHPDPDCAELLKRLDVRVVADEYVLQQRLSDLADSLLDHYSDARLFWQLVEEGQAADVRLGNDPADPYYDGPVLHVPSIGEHLRLALQPGTPDQAGRAGVDDPLLTRDLVMSAMGCGLVFALGYGEAMVGLMSMPWADLRIFLCSPLAATPQERAGRDRPAMDPLDDDVDFADTEERSASLTQLLLRVLRGVL</sequence>